<dbReference type="InterPro" id="IPR038656">
    <property type="entry name" value="Peptidase_G1_sf"/>
</dbReference>
<evidence type="ECO:0000313" key="3">
    <source>
        <dbReference type="Proteomes" id="UP001212821"/>
    </source>
</evidence>
<evidence type="ECO:0000313" key="2">
    <source>
        <dbReference type="EMBL" id="WBP85430.1"/>
    </source>
</evidence>
<feature type="region of interest" description="Disordered" evidence="1">
    <location>
        <begin position="1"/>
        <end position="45"/>
    </location>
</feature>
<dbReference type="Proteomes" id="UP001212821">
    <property type="component" value="Chromosome"/>
</dbReference>
<dbReference type="CDD" id="cd13426">
    <property type="entry name" value="Peptidase_G1"/>
    <property type="match status" value="1"/>
</dbReference>
<dbReference type="EMBL" id="CP115450">
    <property type="protein sequence ID" value="WBP85430.1"/>
    <property type="molecule type" value="Genomic_DNA"/>
</dbReference>
<keyword evidence="3" id="KW-1185">Reference proteome</keyword>
<dbReference type="Gene3D" id="2.60.120.700">
    <property type="entry name" value="Peptidase G1"/>
    <property type="match status" value="1"/>
</dbReference>
<dbReference type="PANTHER" id="PTHR37536">
    <property type="entry name" value="PUTATIVE (AFU_ORTHOLOGUE AFUA_3G02970)-RELATED"/>
    <property type="match status" value="1"/>
</dbReference>
<accession>A0ABY7PYJ5</accession>
<reference evidence="3" key="1">
    <citation type="submission" date="2022-12" db="EMBL/GenBank/DDBJ databases">
        <authorList>
            <person name="Mo P."/>
        </authorList>
    </citation>
    <scope>NUCLEOTIDE SEQUENCE [LARGE SCALE GENOMIC DNA]</scope>
    <source>
        <strain evidence="3">HUAS 3-15</strain>
    </source>
</reference>
<proteinExistence type="predicted"/>
<dbReference type="RefSeq" id="WP_270141385.1">
    <property type="nucleotide sequence ID" value="NZ_CP115450.1"/>
</dbReference>
<gene>
    <name evidence="2" type="ORF">O1G21_05875</name>
</gene>
<dbReference type="PANTHER" id="PTHR37536:SF1">
    <property type="entry name" value="ASPERGILLOPEPSIN, PUTAITVE (AFU_ORTHOLOGUE AFUA_7G01200)"/>
    <property type="match status" value="1"/>
</dbReference>
<dbReference type="Pfam" id="PF01828">
    <property type="entry name" value="Peptidase_A4"/>
    <property type="match status" value="1"/>
</dbReference>
<dbReference type="SUPFAM" id="SSF49899">
    <property type="entry name" value="Concanavalin A-like lectins/glucanases"/>
    <property type="match status" value="1"/>
</dbReference>
<evidence type="ECO:0000256" key="1">
    <source>
        <dbReference type="SAM" id="MobiDB-lite"/>
    </source>
</evidence>
<protein>
    <submittedName>
        <fullName evidence="2">G1 family endopeptidase</fullName>
    </submittedName>
</protein>
<organism evidence="2 3">
    <name type="scientific">Kitasatospora cathayae</name>
    <dbReference type="NCBI Taxonomy" id="3004092"/>
    <lineage>
        <taxon>Bacteria</taxon>
        <taxon>Bacillati</taxon>
        <taxon>Actinomycetota</taxon>
        <taxon>Actinomycetes</taxon>
        <taxon>Kitasatosporales</taxon>
        <taxon>Streptomycetaceae</taxon>
        <taxon>Kitasatospora</taxon>
    </lineage>
</organism>
<name>A0ABY7PYJ5_9ACTN</name>
<dbReference type="InterPro" id="IPR013320">
    <property type="entry name" value="ConA-like_dom_sf"/>
</dbReference>
<dbReference type="InterPro" id="IPR000250">
    <property type="entry name" value="Peptidase_G1"/>
</dbReference>
<sequence length="259" mass="26860">MPPCAGSPHVQSSSARPRRRHRPADAARRRLASRPRPRPFSSSVQAPIAAHHHGDGLLHGTSANWAGYVATRGRSASVTAGWVQPSVSCTSPDAWSGFRVGLDGDGSKTVEQIGTEADCSSGSPVYSAWYEMYPAYPSDFSSPAQPGDHFTASVTTDGAGSFQLTLSNTTRGWTRTVNKSLEDAALASAEVIAEAPSSIFGVLPLADFGTDDFTGADVNGQSIGAAKASSIDMAADGVTMATTSELSGATDSSVAWDHS</sequence>